<dbReference type="Gene3D" id="3.40.50.2300">
    <property type="match status" value="1"/>
</dbReference>
<dbReference type="Proteomes" id="UP000747013">
    <property type="component" value="Unassembled WGS sequence"/>
</dbReference>
<dbReference type="GO" id="GO:0008982">
    <property type="term" value="F:protein-N(PI)-phosphohistidine-sugar phosphotransferase activity"/>
    <property type="evidence" value="ECO:0007669"/>
    <property type="project" value="InterPro"/>
</dbReference>
<dbReference type="PANTHER" id="PTHR34581:SF2">
    <property type="entry name" value="PTS SYSTEM N,N'-DIACETYLCHITOBIOSE-SPECIFIC EIIB COMPONENT"/>
    <property type="match status" value="1"/>
</dbReference>
<evidence type="ECO:0000313" key="10">
    <source>
        <dbReference type="Proteomes" id="UP000747013"/>
    </source>
</evidence>
<name>A0A921HS12_9LACO</name>
<feature type="domain" description="PTS EIIB type-3" evidence="8">
    <location>
        <begin position="1"/>
        <end position="109"/>
    </location>
</feature>
<evidence type="ECO:0000256" key="2">
    <source>
        <dbReference type="ARBA" id="ARBA00022553"/>
    </source>
</evidence>
<evidence type="ECO:0000313" key="9">
    <source>
        <dbReference type="EMBL" id="HJF86871.1"/>
    </source>
</evidence>
<keyword evidence="2" id="KW-0597">Phosphoprotein</keyword>
<dbReference type="InterPro" id="IPR003501">
    <property type="entry name" value="PTS_EIIB_2/3"/>
</dbReference>
<protein>
    <submittedName>
        <fullName evidence="9">PTS sugar transporter subunit IIB</fullName>
    </submittedName>
</protein>
<feature type="modified residue" description="Phosphocysteine; by EIIA" evidence="7">
    <location>
        <position position="7"/>
    </location>
</feature>
<evidence type="ECO:0000256" key="7">
    <source>
        <dbReference type="PROSITE-ProRule" id="PRU00423"/>
    </source>
</evidence>
<dbReference type="AlphaFoldDB" id="A0A921HS12"/>
<dbReference type="InterPro" id="IPR051819">
    <property type="entry name" value="PTS_sugar-specific_EIIB"/>
</dbReference>
<evidence type="ECO:0000256" key="5">
    <source>
        <dbReference type="ARBA" id="ARBA00022683"/>
    </source>
</evidence>
<proteinExistence type="predicted"/>
<dbReference type="SUPFAM" id="SSF52794">
    <property type="entry name" value="PTS system IIB component-like"/>
    <property type="match status" value="1"/>
</dbReference>
<evidence type="ECO:0000256" key="1">
    <source>
        <dbReference type="ARBA" id="ARBA00022448"/>
    </source>
</evidence>
<accession>A0A921HS12</accession>
<dbReference type="Pfam" id="PF02302">
    <property type="entry name" value="PTS_IIB"/>
    <property type="match status" value="1"/>
</dbReference>
<keyword evidence="6" id="KW-0418">Kinase</keyword>
<dbReference type="GO" id="GO:0009401">
    <property type="term" value="P:phosphoenolpyruvate-dependent sugar phosphotransferase system"/>
    <property type="evidence" value="ECO:0007669"/>
    <property type="project" value="UniProtKB-KW"/>
</dbReference>
<organism evidence="9 10">
    <name type="scientific">Companilactobacillus farciminis</name>
    <dbReference type="NCBI Taxonomy" id="1612"/>
    <lineage>
        <taxon>Bacteria</taxon>
        <taxon>Bacillati</taxon>
        <taxon>Bacillota</taxon>
        <taxon>Bacilli</taxon>
        <taxon>Lactobacillales</taxon>
        <taxon>Lactobacillaceae</taxon>
        <taxon>Companilactobacillus</taxon>
    </lineage>
</organism>
<dbReference type="PROSITE" id="PS51100">
    <property type="entry name" value="PTS_EIIB_TYPE_3"/>
    <property type="match status" value="1"/>
</dbReference>
<dbReference type="InterPro" id="IPR013012">
    <property type="entry name" value="PTS_EIIB_3"/>
</dbReference>
<dbReference type="EMBL" id="DYWC01000122">
    <property type="protein sequence ID" value="HJF86871.1"/>
    <property type="molecule type" value="Genomic_DNA"/>
</dbReference>
<keyword evidence="1" id="KW-0813">Transport</keyword>
<keyword evidence="3 9" id="KW-0762">Sugar transport</keyword>
<sequence length="116" mass="12743">MKIVLACVAGLSTTMMMDSMKDVIKKSKKLDIDKFNLMAIPVDQLPSEIDDADVVLLGPQVSYKKDYVESLTTPRNIPYVVIDKETYGSMDGGTVIKEALIAQRKQELKSSEGGSN</sequence>
<gene>
    <name evidence="9" type="ORF">K8V88_05480</name>
</gene>
<evidence type="ECO:0000259" key="8">
    <source>
        <dbReference type="PROSITE" id="PS51100"/>
    </source>
</evidence>
<keyword evidence="4" id="KW-0808">Transferase</keyword>
<dbReference type="InterPro" id="IPR036095">
    <property type="entry name" value="PTS_EIIB-like_sf"/>
</dbReference>
<evidence type="ECO:0000256" key="4">
    <source>
        <dbReference type="ARBA" id="ARBA00022679"/>
    </source>
</evidence>
<dbReference type="PANTHER" id="PTHR34581">
    <property type="entry name" value="PTS SYSTEM N,N'-DIACETYLCHITOBIOSE-SPECIFIC EIIB COMPONENT"/>
    <property type="match status" value="1"/>
</dbReference>
<evidence type="ECO:0000256" key="3">
    <source>
        <dbReference type="ARBA" id="ARBA00022597"/>
    </source>
</evidence>
<dbReference type="CDD" id="cd05564">
    <property type="entry name" value="PTS_IIB_chitobiose_lichenan"/>
    <property type="match status" value="1"/>
</dbReference>
<comment type="caution">
    <text evidence="9">The sequence shown here is derived from an EMBL/GenBank/DDBJ whole genome shotgun (WGS) entry which is preliminary data.</text>
</comment>
<keyword evidence="5" id="KW-0598">Phosphotransferase system</keyword>
<reference evidence="9" key="1">
    <citation type="journal article" date="2021" name="PeerJ">
        <title>Extensive microbial diversity within the chicken gut microbiome revealed by metagenomics and culture.</title>
        <authorList>
            <person name="Gilroy R."/>
            <person name="Ravi A."/>
            <person name="Getino M."/>
            <person name="Pursley I."/>
            <person name="Horton D.L."/>
            <person name="Alikhan N.F."/>
            <person name="Baker D."/>
            <person name="Gharbi K."/>
            <person name="Hall N."/>
            <person name="Watson M."/>
            <person name="Adriaenssens E.M."/>
            <person name="Foster-Nyarko E."/>
            <person name="Jarju S."/>
            <person name="Secka A."/>
            <person name="Antonio M."/>
            <person name="Oren A."/>
            <person name="Chaudhuri R.R."/>
            <person name="La Ragione R."/>
            <person name="Hildebrand F."/>
            <person name="Pallen M.J."/>
        </authorList>
    </citation>
    <scope>NUCLEOTIDE SEQUENCE</scope>
    <source>
        <strain evidence="9">7886</strain>
    </source>
</reference>
<dbReference type="GO" id="GO:0016301">
    <property type="term" value="F:kinase activity"/>
    <property type="evidence" value="ECO:0007669"/>
    <property type="project" value="UniProtKB-KW"/>
</dbReference>
<reference evidence="9" key="2">
    <citation type="submission" date="2021-09" db="EMBL/GenBank/DDBJ databases">
        <authorList>
            <person name="Gilroy R."/>
        </authorList>
    </citation>
    <scope>NUCLEOTIDE SEQUENCE</scope>
    <source>
        <strain evidence="9">7886</strain>
    </source>
</reference>
<evidence type="ECO:0000256" key="6">
    <source>
        <dbReference type="ARBA" id="ARBA00022777"/>
    </source>
</evidence>